<keyword evidence="2" id="KW-0489">Methyltransferase</keyword>
<dbReference type="GO" id="GO:0032259">
    <property type="term" value="P:methylation"/>
    <property type="evidence" value="ECO:0007669"/>
    <property type="project" value="UniProtKB-KW"/>
</dbReference>
<sequence>MIPTPPIPLQSSAPPWSSWEKWLQSPPGRYVLGWEQHCLDQIVADVFGFHAVQIGLPQLNGLRENRMPMHALLTHANDNRELISRFNWHPIEGSSSEMPFANESIDLIVMPHVLEFATDPHQILREVDRVLRPEGRIVISGFNPASLWGAKQYLSRLIGSPYLPRDGQFISLIRIKDWLQLLNYSLDRGHFGCYKFPLHSESAMGRMDFLEPMGNRWWPIFGAVFIVSAIKRHQGIRLIGQVQKARIPSLTQLSPAAERNTLTVIHDSSTDKN</sequence>
<gene>
    <name evidence="2" type="ORF">DCO17_04895</name>
</gene>
<evidence type="ECO:0000313" key="3">
    <source>
        <dbReference type="Proteomes" id="UP000503312"/>
    </source>
</evidence>
<dbReference type="EMBL" id="CP028942">
    <property type="protein sequence ID" value="QKM64630.1"/>
    <property type="molecule type" value="Genomic_DNA"/>
</dbReference>
<keyword evidence="3" id="KW-1185">Reference proteome</keyword>
<dbReference type="Proteomes" id="UP000503312">
    <property type="component" value="Chromosome"/>
</dbReference>
<dbReference type="SUPFAM" id="SSF53335">
    <property type="entry name" value="S-adenosyl-L-methionine-dependent methyltransferases"/>
    <property type="match status" value="1"/>
</dbReference>
<dbReference type="KEGG" id="ptrp:DCO17_04895"/>
<dbReference type="RefSeq" id="WP_173955669.1">
    <property type="nucleotide sequence ID" value="NZ_CP028942.1"/>
</dbReference>
<dbReference type="Gene3D" id="3.40.50.150">
    <property type="entry name" value="Vaccinia Virus protein VP39"/>
    <property type="match status" value="1"/>
</dbReference>
<protein>
    <submittedName>
        <fullName evidence="2">SAM-dependent methyltransferase</fullName>
    </submittedName>
</protein>
<dbReference type="InterPro" id="IPR013216">
    <property type="entry name" value="Methyltransf_11"/>
</dbReference>
<evidence type="ECO:0000313" key="2">
    <source>
        <dbReference type="EMBL" id="QKM64630.1"/>
    </source>
</evidence>
<dbReference type="InterPro" id="IPR029063">
    <property type="entry name" value="SAM-dependent_MTases_sf"/>
</dbReference>
<proteinExistence type="predicted"/>
<reference evidence="2 3" key="1">
    <citation type="submission" date="2018-04" db="EMBL/GenBank/DDBJ databases">
        <title>Polynucleobacter sp. UH21B genome.</title>
        <authorList>
            <person name="Hahn M.W."/>
        </authorList>
    </citation>
    <scope>NUCLEOTIDE SEQUENCE [LARGE SCALE GENOMIC DNA]</scope>
    <source>
        <strain evidence="2 3">MWH-UH21B</strain>
    </source>
</reference>
<accession>A0A6M9PPU8</accession>
<organism evidence="2 3">
    <name type="scientific">Polynucleobacter tropicus</name>
    <dbReference type="NCBI Taxonomy" id="1743174"/>
    <lineage>
        <taxon>Bacteria</taxon>
        <taxon>Pseudomonadati</taxon>
        <taxon>Pseudomonadota</taxon>
        <taxon>Betaproteobacteria</taxon>
        <taxon>Burkholderiales</taxon>
        <taxon>Burkholderiaceae</taxon>
        <taxon>Polynucleobacter</taxon>
    </lineage>
</organism>
<dbReference type="CDD" id="cd02440">
    <property type="entry name" value="AdoMet_MTases"/>
    <property type="match status" value="1"/>
</dbReference>
<evidence type="ECO:0000259" key="1">
    <source>
        <dbReference type="Pfam" id="PF08241"/>
    </source>
</evidence>
<name>A0A6M9PPU8_9BURK</name>
<keyword evidence="2" id="KW-0808">Transferase</keyword>
<dbReference type="Pfam" id="PF08241">
    <property type="entry name" value="Methyltransf_11"/>
    <property type="match status" value="1"/>
</dbReference>
<feature type="domain" description="Methyltransferase type 11" evidence="1">
    <location>
        <begin position="91"/>
        <end position="139"/>
    </location>
</feature>
<dbReference type="GO" id="GO:0008757">
    <property type="term" value="F:S-adenosylmethionine-dependent methyltransferase activity"/>
    <property type="evidence" value="ECO:0007669"/>
    <property type="project" value="InterPro"/>
</dbReference>
<dbReference type="AlphaFoldDB" id="A0A6M9PPU8"/>